<dbReference type="CDD" id="cd08366">
    <property type="entry name" value="APC10"/>
    <property type="match status" value="1"/>
</dbReference>
<dbReference type="GO" id="GO:0031145">
    <property type="term" value="P:anaphase-promoting complex-dependent catabolic process"/>
    <property type="evidence" value="ECO:0007669"/>
    <property type="project" value="InterPro"/>
</dbReference>
<dbReference type="InterPro" id="IPR008979">
    <property type="entry name" value="Galactose-bd-like_sf"/>
</dbReference>
<evidence type="ECO:0000259" key="7">
    <source>
        <dbReference type="PROSITE" id="PS51284"/>
    </source>
</evidence>
<name>A0A507BU18_9FUNG</name>
<dbReference type="SMART" id="SM01337">
    <property type="entry name" value="APC10"/>
    <property type="match status" value="1"/>
</dbReference>
<dbReference type="GO" id="GO:0005680">
    <property type="term" value="C:anaphase-promoting complex"/>
    <property type="evidence" value="ECO:0007669"/>
    <property type="project" value="InterPro"/>
</dbReference>
<dbReference type="PROSITE" id="PS51284">
    <property type="entry name" value="DOC"/>
    <property type="match status" value="1"/>
</dbReference>
<dbReference type="OrthoDB" id="24948at2759"/>
<dbReference type="RefSeq" id="XP_031023665.1">
    <property type="nucleotide sequence ID" value="XM_031170399.1"/>
</dbReference>
<accession>A0A507BU18</accession>
<proteinExistence type="inferred from homology"/>
<dbReference type="PANTHER" id="PTHR12936">
    <property type="entry name" value="ANAPHASE-PROMOTING COMPLEX 10"/>
    <property type="match status" value="1"/>
</dbReference>
<dbReference type="Pfam" id="PF03256">
    <property type="entry name" value="ANAPC10"/>
    <property type="match status" value="1"/>
</dbReference>
<evidence type="ECO:0000256" key="4">
    <source>
        <dbReference type="ARBA" id="ARBA00022786"/>
    </source>
</evidence>
<evidence type="ECO:0000313" key="9">
    <source>
        <dbReference type="Proteomes" id="UP000319731"/>
    </source>
</evidence>
<keyword evidence="9" id="KW-1185">Reference proteome</keyword>
<dbReference type="PANTHER" id="PTHR12936:SF0">
    <property type="entry name" value="ANAPHASE-PROMOTING COMPLEX SUBUNIT 10"/>
    <property type="match status" value="1"/>
</dbReference>
<dbReference type="AlphaFoldDB" id="A0A507BU18"/>
<dbReference type="InterPro" id="IPR004939">
    <property type="entry name" value="APC_su10/DOC_dom"/>
</dbReference>
<protein>
    <recommendedName>
        <fullName evidence="6">Anaphase-promoting complex subunit 10</fullName>
    </recommendedName>
</protein>
<keyword evidence="2 6" id="KW-0132">Cell division</keyword>
<dbReference type="PIRSF" id="PIRSF028841">
    <property type="entry name" value="APC10_sub"/>
    <property type="match status" value="1"/>
</dbReference>
<dbReference type="SUPFAM" id="SSF49785">
    <property type="entry name" value="Galactose-binding domain-like"/>
    <property type="match status" value="1"/>
</dbReference>
<evidence type="ECO:0000313" key="8">
    <source>
        <dbReference type="EMBL" id="TPX32457.1"/>
    </source>
</evidence>
<dbReference type="EMBL" id="QEAO01000030">
    <property type="protein sequence ID" value="TPX32457.1"/>
    <property type="molecule type" value="Genomic_DNA"/>
</dbReference>
<keyword evidence="5 6" id="KW-0131">Cell cycle</keyword>
<feature type="domain" description="DOC" evidence="7">
    <location>
        <begin position="1"/>
        <end position="179"/>
    </location>
</feature>
<keyword evidence="4 6" id="KW-0833">Ubl conjugation pathway</keyword>
<comment type="caution">
    <text evidence="8">The sequence shown here is derived from an EMBL/GenBank/DDBJ whole genome shotgun (WGS) entry which is preliminary data.</text>
</comment>
<evidence type="ECO:0000256" key="5">
    <source>
        <dbReference type="ARBA" id="ARBA00023306"/>
    </source>
</evidence>
<keyword evidence="3 6" id="KW-0498">Mitosis</keyword>
<dbReference type="STRING" id="1806994.A0A507BU18"/>
<dbReference type="GO" id="GO:0051301">
    <property type="term" value="P:cell division"/>
    <property type="evidence" value="ECO:0007669"/>
    <property type="project" value="UniProtKB-KW"/>
</dbReference>
<dbReference type="Proteomes" id="UP000319731">
    <property type="component" value="Unassembled WGS sequence"/>
</dbReference>
<gene>
    <name evidence="8" type="ORF">SmJEL517_g04471</name>
</gene>
<reference evidence="8 9" key="1">
    <citation type="journal article" date="2019" name="Sci. Rep.">
        <title>Comparative genomics of chytrid fungi reveal insights into the obligate biotrophic and pathogenic lifestyle of Synchytrium endobioticum.</title>
        <authorList>
            <person name="van de Vossenberg B.T.L.H."/>
            <person name="Warris S."/>
            <person name="Nguyen H.D.T."/>
            <person name="van Gent-Pelzer M.P.E."/>
            <person name="Joly D.L."/>
            <person name="van de Geest H.C."/>
            <person name="Bonants P.J.M."/>
            <person name="Smith D.S."/>
            <person name="Levesque C.A."/>
            <person name="van der Lee T.A.J."/>
        </authorList>
    </citation>
    <scope>NUCLEOTIDE SEQUENCE [LARGE SCALE GENOMIC DNA]</scope>
    <source>
        <strain evidence="8 9">JEL517</strain>
    </source>
</reference>
<evidence type="ECO:0000256" key="3">
    <source>
        <dbReference type="ARBA" id="ARBA00022776"/>
    </source>
</evidence>
<organism evidence="8 9">
    <name type="scientific">Synchytrium microbalum</name>
    <dbReference type="NCBI Taxonomy" id="1806994"/>
    <lineage>
        <taxon>Eukaryota</taxon>
        <taxon>Fungi</taxon>
        <taxon>Fungi incertae sedis</taxon>
        <taxon>Chytridiomycota</taxon>
        <taxon>Chytridiomycota incertae sedis</taxon>
        <taxon>Chytridiomycetes</taxon>
        <taxon>Synchytriales</taxon>
        <taxon>Synchytriaceae</taxon>
        <taxon>Synchytrium</taxon>
    </lineage>
</organism>
<dbReference type="InterPro" id="IPR016901">
    <property type="entry name" value="APC10/Doc1"/>
</dbReference>
<evidence type="ECO:0000256" key="2">
    <source>
        <dbReference type="ARBA" id="ARBA00022618"/>
    </source>
</evidence>
<dbReference type="Gene3D" id="2.60.120.260">
    <property type="entry name" value="Galactose-binding domain-like"/>
    <property type="match status" value="1"/>
</dbReference>
<evidence type="ECO:0000256" key="1">
    <source>
        <dbReference type="ARBA" id="ARBA00006762"/>
    </source>
</evidence>
<dbReference type="GO" id="GO:0070979">
    <property type="term" value="P:protein K11-linked ubiquitination"/>
    <property type="evidence" value="ECO:0007669"/>
    <property type="project" value="TreeGrafter"/>
</dbReference>
<dbReference type="GeneID" id="42005696"/>
<comment type="similarity">
    <text evidence="1 6">Belongs to the APC10 family.</text>
</comment>
<sequence length="183" mass="20503">MLNSHSYLVITKPDLATNIEIGTLATWSLSSSKPGFGVDQLRDDSVDTSDGPQPHLVNIQFPKKMSVSTVAIYLDYKQDESYTPTKISVRAGNHFQDLQEVNLIEFEEPVGWTCLPLNSASPEQPIRTHLLQFAVISNHQNGKDTHIRLIKIYGLRPTLQTHSSDGLPPYSTVQFQMQAVERL</sequence>
<evidence type="ECO:0000256" key="6">
    <source>
        <dbReference type="PIRNR" id="PIRNR028841"/>
    </source>
</evidence>
<comment type="function">
    <text evidence="6">Component of the anaphase promoting complex/cyclosome (APC/C), a cell cycle-regulated E3 ubiquitin-protein ligase complex that controls progression through mitosis and the G1 phase of the cell cycle.</text>
</comment>